<comment type="caution">
    <text evidence="2">The sequence shown here is derived from an EMBL/GenBank/DDBJ whole genome shotgun (WGS) entry which is preliminary data.</text>
</comment>
<feature type="non-terminal residue" evidence="2">
    <location>
        <position position="82"/>
    </location>
</feature>
<evidence type="ECO:0000313" key="2">
    <source>
        <dbReference type="EMBL" id="RIB20614.1"/>
    </source>
</evidence>
<keyword evidence="1" id="KW-0812">Transmembrane</keyword>
<sequence length="82" mass="9852">MCTCTPLIKVRLFFSDFLCLTLNFPWSTNIMFQFILYTPVTLYNNLNCSRNYSFNFLPLSTLEIYFILLNYYRYICLDTPTL</sequence>
<dbReference type="EMBL" id="QKWP01000408">
    <property type="protein sequence ID" value="RIB20614.1"/>
    <property type="molecule type" value="Genomic_DNA"/>
</dbReference>
<accession>A0A397VDV5</accession>
<keyword evidence="1" id="KW-0472">Membrane</keyword>
<feature type="transmembrane region" description="Helical" evidence="1">
    <location>
        <begin position="12"/>
        <end position="32"/>
    </location>
</feature>
<keyword evidence="1" id="KW-1133">Transmembrane helix</keyword>
<protein>
    <submittedName>
        <fullName evidence="2">Uncharacterized protein</fullName>
    </submittedName>
</protein>
<gene>
    <name evidence="2" type="ORF">C2G38_2080422</name>
</gene>
<dbReference type="Proteomes" id="UP000266673">
    <property type="component" value="Unassembled WGS sequence"/>
</dbReference>
<name>A0A397VDV5_9GLOM</name>
<keyword evidence="3" id="KW-1185">Reference proteome</keyword>
<dbReference type="AlphaFoldDB" id="A0A397VDV5"/>
<evidence type="ECO:0000256" key="1">
    <source>
        <dbReference type="SAM" id="Phobius"/>
    </source>
</evidence>
<reference evidence="2 3" key="1">
    <citation type="submission" date="2018-06" db="EMBL/GenBank/DDBJ databases">
        <title>Comparative genomics reveals the genomic features of Rhizophagus irregularis, R. cerebriforme, R. diaphanum and Gigaspora rosea, and their symbiotic lifestyle signature.</title>
        <authorList>
            <person name="Morin E."/>
            <person name="San Clemente H."/>
            <person name="Chen E.C.H."/>
            <person name="De La Providencia I."/>
            <person name="Hainaut M."/>
            <person name="Kuo A."/>
            <person name="Kohler A."/>
            <person name="Murat C."/>
            <person name="Tang N."/>
            <person name="Roy S."/>
            <person name="Loubradou J."/>
            <person name="Henrissat B."/>
            <person name="Grigoriev I.V."/>
            <person name="Corradi N."/>
            <person name="Roux C."/>
            <person name="Martin F.M."/>
        </authorList>
    </citation>
    <scope>NUCLEOTIDE SEQUENCE [LARGE SCALE GENOMIC DNA]</scope>
    <source>
        <strain evidence="2 3">DAOM 194757</strain>
    </source>
</reference>
<proteinExistence type="predicted"/>
<feature type="transmembrane region" description="Helical" evidence="1">
    <location>
        <begin position="52"/>
        <end position="72"/>
    </location>
</feature>
<evidence type="ECO:0000313" key="3">
    <source>
        <dbReference type="Proteomes" id="UP000266673"/>
    </source>
</evidence>
<organism evidence="2 3">
    <name type="scientific">Gigaspora rosea</name>
    <dbReference type="NCBI Taxonomy" id="44941"/>
    <lineage>
        <taxon>Eukaryota</taxon>
        <taxon>Fungi</taxon>
        <taxon>Fungi incertae sedis</taxon>
        <taxon>Mucoromycota</taxon>
        <taxon>Glomeromycotina</taxon>
        <taxon>Glomeromycetes</taxon>
        <taxon>Diversisporales</taxon>
        <taxon>Gigasporaceae</taxon>
        <taxon>Gigaspora</taxon>
    </lineage>
</organism>